<evidence type="ECO:0000256" key="1">
    <source>
        <dbReference type="SAM" id="MobiDB-lite"/>
    </source>
</evidence>
<keyword evidence="2" id="KW-0472">Membrane</keyword>
<evidence type="ECO:0000256" key="2">
    <source>
        <dbReference type="SAM" id="Phobius"/>
    </source>
</evidence>
<dbReference type="EMBL" id="WHZY01000001">
    <property type="protein sequence ID" value="NEG77613.1"/>
    <property type="molecule type" value="Genomic_DNA"/>
</dbReference>
<evidence type="ECO:0000259" key="4">
    <source>
        <dbReference type="Pfam" id="PF04536"/>
    </source>
</evidence>
<sequence>MWALLLCLILALGANIGLGGATAWADDASGDASISVSDSIIDTENLLGEDTATVTDAIDKTKAETGVSVKLMYLPKFREGVDPEQWTKQTLDSTDPEANTVMLAVATQDGNLVVAVSSNSEEWLRKQSTVDELSQAALGPIVADSTNPDWPGSAKAMMDAIARIKKSSTSSTASSVGVIVFAVVLGVVIVASVLLFIVHKRSGQSRHGGGRKKPGSGRRRAKDGRPRTSHKSRKSHKRPGAGRAKGDPTAAEPSSAEPAV</sequence>
<feature type="signal peptide" evidence="3">
    <location>
        <begin position="1"/>
        <end position="25"/>
    </location>
</feature>
<dbReference type="Gene3D" id="3.10.310.50">
    <property type="match status" value="1"/>
</dbReference>
<evidence type="ECO:0000313" key="6">
    <source>
        <dbReference type="Proteomes" id="UP000469763"/>
    </source>
</evidence>
<dbReference type="InterPro" id="IPR007621">
    <property type="entry name" value="TPM_dom"/>
</dbReference>
<feature type="compositionally biased region" description="Low complexity" evidence="1">
    <location>
        <begin position="250"/>
        <end position="260"/>
    </location>
</feature>
<accession>A0A7K3TH88</accession>
<keyword evidence="3" id="KW-0732">Signal</keyword>
<organism evidence="5 6">
    <name type="scientific">Bifidobacterium avesanii</name>
    <dbReference type="NCBI Taxonomy" id="1798157"/>
    <lineage>
        <taxon>Bacteria</taxon>
        <taxon>Bacillati</taxon>
        <taxon>Actinomycetota</taxon>
        <taxon>Actinomycetes</taxon>
        <taxon>Bifidobacteriales</taxon>
        <taxon>Bifidobacteriaceae</taxon>
        <taxon>Bifidobacterium</taxon>
    </lineage>
</organism>
<evidence type="ECO:0000256" key="3">
    <source>
        <dbReference type="SAM" id="SignalP"/>
    </source>
</evidence>
<feature type="chain" id="PRO_5029586999" evidence="3">
    <location>
        <begin position="26"/>
        <end position="260"/>
    </location>
</feature>
<evidence type="ECO:0000313" key="5">
    <source>
        <dbReference type="EMBL" id="NEG77613.1"/>
    </source>
</evidence>
<name>A0A7K3TH88_9BIFI</name>
<dbReference type="OrthoDB" id="3240422at2"/>
<comment type="caution">
    <text evidence="5">The sequence shown here is derived from an EMBL/GenBank/DDBJ whole genome shotgun (WGS) entry which is preliminary data.</text>
</comment>
<feature type="region of interest" description="Disordered" evidence="1">
    <location>
        <begin position="202"/>
        <end position="260"/>
    </location>
</feature>
<reference evidence="5 6" key="1">
    <citation type="submission" date="2019-10" db="EMBL/GenBank/DDBJ databases">
        <title>Bifidobacterium from non-human primates.</title>
        <authorList>
            <person name="Modesto M."/>
        </authorList>
    </citation>
    <scope>NUCLEOTIDE SEQUENCE [LARGE SCALE GENOMIC DNA]</scope>
    <source>
        <strain evidence="5 6">TREC</strain>
    </source>
</reference>
<gene>
    <name evidence="5" type="ORF">GFD22_01155</name>
</gene>
<feature type="transmembrane region" description="Helical" evidence="2">
    <location>
        <begin position="176"/>
        <end position="198"/>
    </location>
</feature>
<feature type="compositionally biased region" description="Basic residues" evidence="1">
    <location>
        <begin position="202"/>
        <end position="240"/>
    </location>
</feature>
<dbReference type="RefSeq" id="WP_152349533.1">
    <property type="nucleotide sequence ID" value="NZ_WBSN01000001.1"/>
</dbReference>
<feature type="domain" description="TPM" evidence="4">
    <location>
        <begin position="41"/>
        <end position="136"/>
    </location>
</feature>
<keyword evidence="2" id="KW-1133">Transmembrane helix</keyword>
<keyword evidence="6" id="KW-1185">Reference proteome</keyword>
<keyword evidence="2" id="KW-0812">Transmembrane</keyword>
<dbReference type="AlphaFoldDB" id="A0A7K3TH88"/>
<protein>
    <submittedName>
        <fullName evidence="5">TPM domain-containing protein</fullName>
    </submittedName>
</protein>
<dbReference type="Pfam" id="PF04536">
    <property type="entry name" value="TPM_phosphatase"/>
    <property type="match status" value="1"/>
</dbReference>
<dbReference type="Proteomes" id="UP000469763">
    <property type="component" value="Unassembled WGS sequence"/>
</dbReference>
<proteinExistence type="predicted"/>